<dbReference type="RefSeq" id="WP_345027471.1">
    <property type="nucleotide sequence ID" value="NZ_BAABEY010000013.1"/>
</dbReference>
<name>A0ABP8LU13_9BACT</name>
<dbReference type="InterPro" id="IPR011990">
    <property type="entry name" value="TPR-like_helical_dom_sf"/>
</dbReference>
<dbReference type="SUPFAM" id="SSF48452">
    <property type="entry name" value="TPR-like"/>
    <property type="match status" value="1"/>
</dbReference>
<keyword evidence="1" id="KW-0472">Membrane</keyword>
<reference evidence="3" key="1">
    <citation type="journal article" date="2019" name="Int. J. Syst. Evol. Microbiol.">
        <title>The Global Catalogue of Microorganisms (GCM) 10K type strain sequencing project: providing services to taxonomists for standard genome sequencing and annotation.</title>
        <authorList>
            <consortium name="The Broad Institute Genomics Platform"/>
            <consortium name="The Broad Institute Genome Sequencing Center for Infectious Disease"/>
            <person name="Wu L."/>
            <person name="Ma J."/>
        </authorList>
    </citation>
    <scope>NUCLEOTIDE SEQUENCE [LARGE SCALE GENOMIC DNA]</scope>
    <source>
        <strain evidence="3">JCM 31920</strain>
    </source>
</reference>
<keyword evidence="3" id="KW-1185">Reference proteome</keyword>
<evidence type="ECO:0008006" key="4">
    <source>
        <dbReference type="Google" id="ProtNLM"/>
    </source>
</evidence>
<sequence>MDKRIEAFLNNELSEQELQLLEEQLKADKSLAEELAFYLSVKKLAARSPREDRLQDRHREWTQMPKNGQARPLGKWIASVAAAIIVLIGVVWLLNTNRGTDLRVESSRYMADHFQTLSVQMSAEQDSLQMAISAYNADRPAETLAICEHILAGQPGHSEAQRIGGLAALRLKDYDKAIRLFTELGDNTSLFGNPGRFYEAIARLQEGSEANRKQAELRLHEVIDQDLEGKKEVQKWLNQP</sequence>
<feature type="transmembrane region" description="Helical" evidence="1">
    <location>
        <begin position="73"/>
        <end position="94"/>
    </location>
</feature>
<gene>
    <name evidence="2" type="ORF">GCM10023091_12920</name>
</gene>
<dbReference type="Proteomes" id="UP001501508">
    <property type="component" value="Unassembled WGS sequence"/>
</dbReference>
<dbReference type="Gene3D" id="1.25.40.10">
    <property type="entry name" value="Tetratricopeptide repeat domain"/>
    <property type="match status" value="1"/>
</dbReference>
<evidence type="ECO:0000256" key="1">
    <source>
        <dbReference type="SAM" id="Phobius"/>
    </source>
</evidence>
<protein>
    <recommendedName>
        <fullName evidence="4">Tetratricopeptide repeat protein</fullName>
    </recommendedName>
</protein>
<accession>A0ABP8LU13</accession>
<proteinExistence type="predicted"/>
<evidence type="ECO:0000313" key="3">
    <source>
        <dbReference type="Proteomes" id="UP001501508"/>
    </source>
</evidence>
<comment type="caution">
    <text evidence="2">The sequence shown here is derived from an EMBL/GenBank/DDBJ whole genome shotgun (WGS) entry which is preliminary data.</text>
</comment>
<keyword evidence="1" id="KW-1133">Transmembrane helix</keyword>
<evidence type="ECO:0000313" key="2">
    <source>
        <dbReference type="EMBL" id="GAA4435809.1"/>
    </source>
</evidence>
<organism evidence="2 3">
    <name type="scientific">Ravibacter arvi</name>
    <dbReference type="NCBI Taxonomy" id="2051041"/>
    <lineage>
        <taxon>Bacteria</taxon>
        <taxon>Pseudomonadati</taxon>
        <taxon>Bacteroidota</taxon>
        <taxon>Cytophagia</taxon>
        <taxon>Cytophagales</taxon>
        <taxon>Spirosomataceae</taxon>
        <taxon>Ravibacter</taxon>
    </lineage>
</organism>
<keyword evidence="1" id="KW-0812">Transmembrane</keyword>
<dbReference type="EMBL" id="BAABEY010000013">
    <property type="protein sequence ID" value="GAA4435809.1"/>
    <property type="molecule type" value="Genomic_DNA"/>
</dbReference>